<dbReference type="PANTHER" id="PTHR35024">
    <property type="entry name" value="HYPOTHETICAL CYTOSOLIC PROTEIN"/>
    <property type="match status" value="1"/>
</dbReference>
<accession>A0A1V5SQC6</accession>
<dbReference type="PANTHER" id="PTHR35024:SF4">
    <property type="entry name" value="POLYMER-FORMING CYTOSKELETAL PROTEIN"/>
    <property type="match status" value="1"/>
</dbReference>
<proteinExistence type="inferred from homology"/>
<organism evidence="2">
    <name type="scientific">Candidatus Atribacter allofermentans</name>
    <dbReference type="NCBI Taxonomy" id="1852833"/>
    <lineage>
        <taxon>Bacteria</taxon>
        <taxon>Pseudomonadati</taxon>
        <taxon>Atribacterota</taxon>
        <taxon>Atribacteria</taxon>
        <taxon>Atribacterales</taxon>
        <taxon>Atribacteraceae</taxon>
        <taxon>Atribacter</taxon>
    </lineage>
</organism>
<gene>
    <name evidence="2" type="ORF">BWY41_01506</name>
</gene>
<dbReference type="AlphaFoldDB" id="A0A1V5SQC6"/>
<reference evidence="2" key="1">
    <citation type="submission" date="2017-02" db="EMBL/GenBank/DDBJ databases">
        <title>Delving into the versatile metabolic prowess of the omnipresent phylum Bacteroidetes.</title>
        <authorList>
            <person name="Nobu M.K."/>
            <person name="Mei R."/>
            <person name="Narihiro T."/>
            <person name="Kuroda K."/>
            <person name="Liu W.-T."/>
        </authorList>
    </citation>
    <scope>NUCLEOTIDE SEQUENCE</scope>
    <source>
        <strain evidence="2">ADurb.Bin276</strain>
    </source>
</reference>
<evidence type="ECO:0000313" key="2">
    <source>
        <dbReference type="EMBL" id="OQA56443.1"/>
    </source>
</evidence>
<dbReference type="Pfam" id="PF04519">
    <property type="entry name" value="Bactofilin"/>
    <property type="match status" value="1"/>
</dbReference>
<sequence>MNLIKSHENVKDIAILGDQTRLDGHYQGEGTVMIQGEFRGSIDSMNVIITRHGQSKAFIQAKNLEIWGTLAGFTRTEKVICRSSCRITGIIMSNGIAIEPGTTFEGGLTFPQTGDSGEK</sequence>
<dbReference type="Proteomes" id="UP000485569">
    <property type="component" value="Unassembled WGS sequence"/>
</dbReference>
<protein>
    <submittedName>
        <fullName evidence="2">Polymer-forming cytoskeletal</fullName>
    </submittedName>
</protein>
<name>A0A1V5SQC6_9BACT</name>
<evidence type="ECO:0000256" key="1">
    <source>
        <dbReference type="ARBA" id="ARBA00044755"/>
    </source>
</evidence>
<dbReference type="EMBL" id="MWBQ01000118">
    <property type="protein sequence ID" value="OQA56443.1"/>
    <property type="molecule type" value="Genomic_DNA"/>
</dbReference>
<comment type="similarity">
    <text evidence="1">Belongs to the bactofilin family.</text>
</comment>
<dbReference type="InterPro" id="IPR007607">
    <property type="entry name" value="BacA/B"/>
</dbReference>
<comment type="caution">
    <text evidence="2">The sequence shown here is derived from an EMBL/GenBank/DDBJ whole genome shotgun (WGS) entry which is preliminary data.</text>
</comment>